<evidence type="ECO:0000256" key="3">
    <source>
        <dbReference type="ARBA" id="ARBA00010886"/>
    </source>
</evidence>
<evidence type="ECO:0000259" key="10">
    <source>
        <dbReference type="PROSITE" id="PS50011"/>
    </source>
</evidence>
<feature type="domain" description="Protein kinase" evidence="10">
    <location>
        <begin position="216"/>
        <end position="494"/>
    </location>
</feature>
<dbReference type="InterPro" id="IPR049832">
    <property type="entry name" value="BREX_PglW"/>
</dbReference>
<feature type="domain" description="Protein kinase" evidence="10">
    <location>
        <begin position="530"/>
        <end position="799"/>
    </location>
</feature>
<organism evidence="11 12">
    <name type="scientific">Actinospica acidithermotolerans</name>
    <dbReference type="NCBI Taxonomy" id="2828514"/>
    <lineage>
        <taxon>Bacteria</taxon>
        <taxon>Bacillati</taxon>
        <taxon>Actinomycetota</taxon>
        <taxon>Actinomycetes</taxon>
        <taxon>Catenulisporales</taxon>
        <taxon>Actinospicaceae</taxon>
        <taxon>Actinospica</taxon>
    </lineage>
</organism>
<dbReference type="SMART" id="SM00220">
    <property type="entry name" value="S_TKc"/>
    <property type="match status" value="1"/>
</dbReference>
<keyword evidence="8" id="KW-0206">Cytoskeleton</keyword>
<evidence type="ECO:0000256" key="1">
    <source>
        <dbReference type="ARBA" id="ARBA00004300"/>
    </source>
</evidence>
<keyword evidence="6 11" id="KW-0418">Kinase</keyword>
<dbReference type="GO" id="GO:0000922">
    <property type="term" value="C:spindle pole"/>
    <property type="evidence" value="ECO:0007669"/>
    <property type="project" value="UniProtKB-SubCell"/>
</dbReference>
<evidence type="ECO:0000313" key="11">
    <source>
        <dbReference type="EMBL" id="MBR7825773.1"/>
    </source>
</evidence>
<dbReference type="InterPro" id="IPR000719">
    <property type="entry name" value="Prot_kinase_dom"/>
</dbReference>
<dbReference type="InterPro" id="IPR011009">
    <property type="entry name" value="Kinase-like_dom_sf"/>
</dbReference>
<protein>
    <submittedName>
        <fullName evidence="11">BREX system serine/threonine kinase PglW</fullName>
    </submittedName>
</protein>
<dbReference type="InterPro" id="IPR011528">
    <property type="entry name" value="NERD"/>
</dbReference>
<evidence type="ECO:0000256" key="7">
    <source>
        <dbReference type="ARBA" id="ARBA00022840"/>
    </source>
</evidence>
<dbReference type="EMBL" id="JAGSOH010000009">
    <property type="protein sequence ID" value="MBR7825773.1"/>
    <property type="molecule type" value="Genomic_DNA"/>
</dbReference>
<dbReference type="Pfam" id="PF08378">
    <property type="entry name" value="NERD"/>
    <property type="match status" value="1"/>
</dbReference>
<proteinExistence type="inferred from homology"/>
<dbReference type="RefSeq" id="WP_307844187.1">
    <property type="nucleotide sequence ID" value="NZ_JAGSOH010000009.1"/>
</dbReference>
<evidence type="ECO:0000256" key="2">
    <source>
        <dbReference type="ARBA" id="ARBA00004647"/>
    </source>
</evidence>
<evidence type="ECO:0000256" key="8">
    <source>
        <dbReference type="ARBA" id="ARBA00023212"/>
    </source>
</evidence>
<evidence type="ECO:0000256" key="6">
    <source>
        <dbReference type="ARBA" id="ARBA00022777"/>
    </source>
</evidence>
<dbReference type="PROSITE" id="PS50011">
    <property type="entry name" value="PROTEIN_KINASE_DOM"/>
    <property type="match status" value="2"/>
</dbReference>
<comment type="similarity">
    <text evidence="3">Belongs to the protein kinase superfamily. NEK Ser/Thr protein kinase family. NIMA subfamily.</text>
</comment>
<accession>A0A941E892</accession>
<dbReference type="SUPFAM" id="SSF56112">
    <property type="entry name" value="Protein kinase-like (PK-like)"/>
    <property type="match status" value="2"/>
</dbReference>
<dbReference type="GO" id="GO:0005524">
    <property type="term" value="F:ATP binding"/>
    <property type="evidence" value="ECO:0007669"/>
    <property type="project" value="UniProtKB-KW"/>
</dbReference>
<evidence type="ECO:0000313" key="12">
    <source>
        <dbReference type="Proteomes" id="UP000676325"/>
    </source>
</evidence>
<dbReference type="Gene3D" id="1.10.510.10">
    <property type="entry name" value="Transferase(Phosphotransferase) domain 1"/>
    <property type="match status" value="2"/>
</dbReference>
<evidence type="ECO:0000256" key="4">
    <source>
        <dbReference type="ARBA" id="ARBA00022679"/>
    </source>
</evidence>
<dbReference type="PANTHER" id="PTHR43289:SF34">
    <property type="entry name" value="SERINE_THREONINE-PROTEIN KINASE YBDM-RELATED"/>
    <property type="match status" value="1"/>
</dbReference>
<dbReference type="Proteomes" id="UP000676325">
    <property type="component" value="Unassembled WGS sequence"/>
</dbReference>
<dbReference type="NCBIfam" id="NF033442">
    <property type="entry name" value="BREX_PglW"/>
    <property type="match status" value="1"/>
</dbReference>
<keyword evidence="5" id="KW-0547">Nucleotide-binding</keyword>
<dbReference type="InterPro" id="IPR001245">
    <property type="entry name" value="Ser-Thr/Tyr_kinase_cat_dom"/>
</dbReference>
<comment type="caution">
    <text evidence="11">The sequence shown here is derived from an EMBL/GenBank/DDBJ whole genome shotgun (WGS) entry which is preliminary data.</text>
</comment>
<dbReference type="GO" id="GO:0005813">
    <property type="term" value="C:centrosome"/>
    <property type="evidence" value="ECO:0007669"/>
    <property type="project" value="UniProtKB-SubCell"/>
</dbReference>
<evidence type="ECO:0000256" key="5">
    <source>
        <dbReference type="ARBA" id="ARBA00022741"/>
    </source>
</evidence>
<keyword evidence="12" id="KW-1185">Reference proteome</keyword>
<evidence type="ECO:0000256" key="9">
    <source>
        <dbReference type="SAM" id="MobiDB-lite"/>
    </source>
</evidence>
<dbReference type="Pfam" id="PF07714">
    <property type="entry name" value="PK_Tyr_Ser-Thr"/>
    <property type="match status" value="1"/>
</dbReference>
<keyword evidence="8" id="KW-0963">Cytoplasm</keyword>
<keyword evidence="4" id="KW-0808">Transferase</keyword>
<feature type="region of interest" description="Disordered" evidence="9">
    <location>
        <begin position="897"/>
        <end position="929"/>
    </location>
</feature>
<dbReference type="GO" id="GO:0004674">
    <property type="term" value="F:protein serine/threonine kinase activity"/>
    <property type="evidence" value="ECO:0007669"/>
    <property type="project" value="TreeGrafter"/>
</dbReference>
<gene>
    <name evidence="11" type="primary">pglW</name>
    <name evidence="11" type="ORF">KDK95_05595</name>
</gene>
<reference evidence="11" key="1">
    <citation type="submission" date="2021-04" db="EMBL/GenBank/DDBJ databases">
        <title>Genome based classification of Actinospica acidithermotolerans sp. nov., an actinobacterium isolated from an Indonesian hot spring.</title>
        <authorList>
            <person name="Kusuma A.B."/>
            <person name="Putra K.E."/>
            <person name="Nafisah S."/>
            <person name="Loh J."/>
            <person name="Nouioui I."/>
            <person name="Goodfellow M."/>
        </authorList>
    </citation>
    <scope>NUCLEOTIDE SEQUENCE</scope>
    <source>
        <strain evidence="11">MGRD01-02</strain>
    </source>
</reference>
<comment type="subcellular location">
    <subcellularLocation>
        <location evidence="1">Cytoplasm</location>
        <location evidence="1">Cytoskeleton</location>
        <location evidence="1">Microtubule organizing center</location>
        <location evidence="1">Centrosome</location>
    </subcellularLocation>
    <subcellularLocation>
        <location evidence="2">Cytoplasm</location>
        <location evidence="2">Cytoskeleton</location>
        <location evidence="2">Spindle pole</location>
    </subcellularLocation>
</comment>
<dbReference type="PANTHER" id="PTHR43289">
    <property type="entry name" value="MITOGEN-ACTIVATED PROTEIN KINASE KINASE KINASE 20-RELATED"/>
    <property type="match status" value="1"/>
</dbReference>
<dbReference type="Pfam" id="PF00069">
    <property type="entry name" value="Pkinase"/>
    <property type="match status" value="1"/>
</dbReference>
<keyword evidence="7" id="KW-0067">ATP-binding</keyword>
<name>A0A941E892_9ACTN</name>
<sequence length="1505" mass="163916">MPDRLQRRWAQIGPSPYPWEQEGLDHIRGLMPEQPPYRAVALFTFTAFSGRISECDLFIAVPGGLYLVELKGHPGRVVNRGSQWIFHAQGSDQRSRTLTLHNPLHAVDMKSKDLKSRLQRAAQDLRLNLTMPRIEPAVFLSDQGLVSELDSVERLHVYGRDDRQTGLPGIWKDLLARPPARAGRIDDEFTKHLPRLFNAIGVSAPQAHLRYGDDWRLAGKPLDQGPTWEDRLATRQGAIEETGRVRIYLTELEANDSARTAVARAAEREYYLLQGLRHRGIDEARDIRHHAGGPSILFRHDTSDLRLDQYMAVFGDRMTFETRLGLVRQLAEALRYAHRHSLYHRALAARSVYVSARSDGSRPTLRIVDWQTAARDYAQSIATRLRSLGRDDATDAHLRDESVLYLAPEFNSEYPDPIGMDVFGLGAVSYLILAGQPPASTKGALLERLQAERGLHPAALVDGLEPAVDRLVYDATRHDVDDRLPDVDAFFALLKDAEAGRSRTTTSEQAPTEYADPLEAGPGDWLSEDLCVRELLGTGGTGRALLVEKLTEAEDGQTRVTEHVLKVALNHTDARDRLCAEAEALEKVGGGQIVRLLGGPRELGAGRHPVIDIQYAGDRSLARLLREEGKLRYVRLKNLAEDLFQALLSLERNEVVHRDIKPDNLGVYKLPRNDERVLLLFDFSLAACSPSDTASGTSGYLDPFLGSGGSRPRYDEHAERYAVAVTLHQMASGEKPVWGNGTSDPKSLDDELPSIATELFNPQLREGLTRFFEKALHRDADRRFDSARQMFEAWNRVFIDAERTGPTSETDGEPRLVRSVEDLEAQRDAASEAAEPATPLDAAGLSPAAIEVAHSLGASTVGELLAVPQYRINRARGAGTLAKRELNRRYRQWARKFRRPAGAGSSARPDSDALRAGQQPGAEELSQAADAAAVERLPVDAMANGLIEAVEGTVLRRRAGSKKIPAIRAYLGLPAEPGAPGASAPTLFWPTQKETALALGFAQSASVNQYLSAAVVEWARLEWMARVRDELAEVLAAQGRVMAVRELASELRARFGARTEDRRQALGDALAVTRAALLVEAGENEPRFTESRRGGGVFVACESLPGSAVAHPAKDELVDYAVRLGLCADDAIRAEPLPGPKAVRELLRSVREPEGQIAPLSDARLVALAAAASANALASARADLYPRDLGLARALRISQAAAGVGYEPGVSVGDLLERVLVRFPELDFGDVTPVELGDALKEAGYPLRFDTGKQVFRGPERSAMQSTQLASGTAVDAAASGMAGGAASGAVVDAAVKRLGEAVEDGGFRALTVSVRHLPGLSAAIERRFPSLISVDGNAEFLACFRELAAEQGLEWERVLRVDARLQVSAGPEGRGEAPRSYAEYVAEVASRLHAKWAELASSQPRSTVLLHNAGLLARYWDIAGRDLVVGLQQSARRAAEAPRGLWLLCPAESARSSPNLDGRLVETVVADGEWIVLGSAAVEELKCQDQGAGQGSTVERSGHE</sequence>